<keyword evidence="1" id="KW-0433">Leucine-rich repeat</keyword>
<dbReference type="SUPFAM" id="SSF52047">
    <property type="entry name" value="RNI-like"/>
    <property type="match status" value="1"/>
</dbReference>
<evidence type="ECO:0000313" key="3">
    <source>
        <dbReference type="EMBL" id="KAG5277971.1"/>
    </source>
</evidence>
<evidence type="ECO:0000256" key="1">
    <source>
        <dbReference type="ARBA" id="ARBA00022614"/>
    </source>
</evidence>
<keyword evidence="4" id="KW-1185">Reference proteome</keyword>
<evidence type="ECO:0000256" key="2">
    <source>
        <dbReference type="ARBA" id="ARBA00022737"/>
    </source>
</evidence>
<dbReference type="SMART" id="SM00368">
    <property type="entry name" value="LRR_RI"/>
    <property type="match status" value="6"/>
</dbReference>
<reference evidence="3" key="1">
    <citation type="submission" date="2020-10" db="EMBL/GenBank/DDBJ databases">
        <title>Chromosome-scale genome assembly of the Allis shad, Alosa alosa.</title>
        <authorList>
            <person name="Margot Z."/>
            <person name="Christophe K."/>
            <person name="Cabau C."/>
            <person name="Louis A."/>
            <person name="Berthelot C."/>
            <person name="Parey E."/>
            <person name="Roest Crollius H."/>
            <person name="Montfort J."/>
            <person name="Robinson-Rechavi M."/>
            <person name="Bucao C."/>
            <person name="Bouchez O."/>
            <person name="Gislard M."/>
            <person name="Lluch J."/>
            <person name="Milhes M."/>
            <person name="Lampietro C."/>
            <person name="Lopez Roques C."/>
            <person name="Donnadieu C."/>
            <person name="Braasch I."/>
            <person name="Desvignes T."/>
            <person name="Postlethwait J."/>
            <person name="Bobe J."/>
            <person name="Guiguen Y."/>
        </authorList>
    </citation>
    <scope>NUCLEOTIDE SEQUENCE</scope>
    <source>
        <strain evidence="3">M-15738</strain>
        <tissue evidence="3">Blood</tissue>
    </source>
</reference>
<keyword evidence="2" id="KW-0677">Repeat</keyword>
<evidence type="ECO:0000313" key="4">
    <source>
        <dbReference type="Proteomes" id="UP000823561"/>
    </source>
</evidence>
<feature type="non-terminal residue" evidence="3">
    <location>
        <position position="1"/>
    </location>
</feature>
<dbReference type="Gene3D" id="3.80.10.10">
    <property type="entry name" value="Ribonuclease Inhibitor"/>
    <property type="match status" value="2"/>
</dbReference>
<organism evidence="3 4">
    <name type="scientific">Alosa alosa</name>
    <name type="common">allis shad</name>
    <dbReference type="NCBI Taxonomy" id="278164"/>
    <lineage>
        <taxon>Eukaryota</taxon>
        <taxon>Metazoa</taxon>
        <taxon>Chordata</taxon>
        <taxon>Craniata</taxon>
        <taxon>Vertebrata</taxon>
        <taxon>Euteleostomi</taxon>
        <taxon>Actinopterygii</taxon>
        <taxon>Neopterygii</taxon>
        <taxon>Teleostei</taxon>
        <taxon>Clupei</taxon>
        <taxon>Clupeiformes</taxon>
        <taxon>Clupeoidei</taxon>
        <taxon>Clupeidae</taxon>
        <taxon>Alosa</taxon>
    </lineage>
</organism>
<gene>
    <name evidence="3" type="ORF">AALO_G00093430</name>
</gene>
<dbReference type="InterPro" id="IPR001611">
    <property type="entry name" value="Leu-rich_rpt"/>
</dbReference>
<name>A0AAV6GWQ6_9TELE</name>
<accession>A0AAV6GWQ6</accession>
<dbReference type="Proteomes" id="UP000823561">
    <property type="component" value="Chromosome 7"/>
</dbReference>
<dbReference type="Pfam" id="PF13516">
    <property type="entry name" value="LRR_6"/>
    <property type="match status" value="4"/>
</dbReference>
<proteinExistence type="predicted"/>
<dbReference type="PANTHER" id="PTHR24106">
    <property type="entry name" value="NACHT, LRR AND CARD DOMAINS-CONTAINING"/>
    <property type="match status" value="1"/>
</dbReference>
<dbReference type="EMBL" id="JADWDJ010000007">
    <property type="protein sequence ID" value="KAG5277971.1"/>
    <property type="molecule type" value="Genomic_DNA"/>
</dbReference>
<dbReference type="AlphaFoldDB" id="A0AAV6GWQ6"/>
<protein>
    <submittedName>
        <fullName evidence="3">Uncharacterized protein</fullName>
    </submittedName>
</protein>
<sequence>ELDLSNNGPEDDYYDDDYLSDVLGHIHVSQCHLQILRLAGCNLNYGSCKTLVSVLKSSKPLIELDLSNNAIGNSGVECLSKGLRSSKCKLQILRLAGVYVSSISCKSLASVLQSPNSLIELDLSINGLEDSGVLLLSRGLRSHNCKLQILRLSDCKISQKGCNSLASALRSNPSHLKELDLSKNPPGESGLKLLTARLEDLKL</sequence>
<comment type="caution">
    <text evidence="3">The sequence shown here is derived from an EMBL/GenBank/DDBJ whole genome shotgun (WGS) entry which is preliminary data.</text>
</comment>
<dbReference type="InterPro" id="IPR032675">
    <property type="entry name" value="LRR_dom_sf"/>
</dbReference>
<dbReference type="InterPro" id="IPR051261">
    <property type="entry name" value="NLR"/>
</dbReference>